<feature type="coiled-coil region" evidence="1">
    <location>
        <begin position="760"/>
        <end position="794"/>
    </location>
</feature>
<accession>A0A026W4A8</accession>
<feature type="region of interest" description="Disordered" evidence="2">
    <location>
        <begin position="101"/>
        <end position="214"/>
    </location>
</feature>
<feature type="region of interest" description="Disordered" evidence="2">
    <location>
        <begin position="406"/>
        <end position="477"/>
    </location>
</feature>
<feature type="compositionally biased region" description="Basic and acidic residues" evidence="2">
    <location>
        <begin position="368"/>
        <end position="378"/>
    </location>
</feature>
<reference evidence="4 6" key="1">
    <citation type="journal article" date="2014" name="Curr. Biol.">
        <title>The genome of the clonal raider ant Cerapachys biroi.</title>
        <authorList>
            <person name="Oxley P.R."/>
            <person name="Ji L."/>
            <person name="Fetter-Pruneda I."/>
            <person name="McKenzie S.K."/>
            <person name="Li C."/>
            <person name="Hu H."/>
            <person name="Zhang G."/>
            <person name="Kronauer D.J."/>
        </authorList>
    </citation>
    <scope>NUCLEOTIDE SEQUENCE [LARGE SCALE GENOMIC DNA]</scope>
</reference>
<feature type="coiled-coil region" evidence="1">
    <location>
        <begin position="852"/>
        <end position="893"/>
    </location>
</feature>
<dbReference type="PANTHER" id="PTHR21715:SF0">
    <property type="entry name" value="RH04127P"/>
    <property type="match status" value="1"/>
</dbReference>
<reference evidence="5 7" key="2">
    <citation type="journal article" date="2018" name="Genome Res.">
        <title>The genomic architecture and molecular evolution of ant odorant receptors.</title>
        <authorList>
            <person name="McKenzie S.K."/>
            <person name="Kronauer D.J.C."/>
        </authorList>
    </citation>
    <scope>NUCLEOTIDE SEQUENCE [LARGE SCALE GENOMIC DNA]</scope>
    <source>
        <strain evidence="5">Clonal line C1</strain>
    </source>
</reference>
<feature type="compositionally biased region" description="Basic and acidic residues" evidence="2">
    <location>
        <begin position="172"/>
        <end position="202"/>
    </location>
</feature>
<dbReference type="OrthoDB" id="6344460at2759"/>
<feature type="compositionally biased region" description="Basic and acidic residues" evidence="2">
    <location>
        <begin position="107"/>
        <end position="128"/>
    </location>
</feature>
<evidence type="ECO:0000313" key="7">
    <source>
        <dbReference type="Proteomes" id="UP000279307"/>
    </source>
</evidence>
<feature type="compositionally biased region" description="Basic and acidic residues" evidence="2">
    <location>
        <begin position="906"/>
        <end position="922"/>
    </location>
</feature>
<feature type="region of interest" description="Disordered" evidence="2">
    <location>
        <begin position="304"/>
        <end position="393"/>
    </location>
</feature>
<dbReference type="EMBL" id="KK107432">
    <property type="protein sequence ID" value="EZA50887.1"/>
    <property type="molecule type" value="Genomic_DNA"/>
</dbReference>
<feature type="compositionally biased region" description="Basic and acidic residues" evidence="2">
    <location>
        <begin position="456"/>
        <end position="477"/>
    </location>
</feature>
<feature type="compositionally biased region" description="Low complexity" evidence="2">
    <location>
        <begin position="1014"/>
        <end position="1030"/>
    </location>
</feature>
<feature type="compositionally biased region" description="Low complexity" evidence="2">
    <location>
        <begin position="130"/>
        <end position="145"/>
    </location>
</feature>
<sequence length="1350" mass="155691">MSISQDSAATIVCREVFDETSHPTNEELLEYAKRLGIDPDAEPQLLDLAREGLMAALPKGWSPCFHEASGAWYYYQASTGTTTWEHPLDEVYRGLVEQARAGNKRQMSLEEDSKATAKDLESHEDVTLPKETVTPRDTTPTTPKETTTKESGAHPKPGMAGTKIPMKLAPLRKLERLDGSRRKDRPSSFDRLQSRRESDSKSDNMSLSSDRAARDYTNLKFQDPRFYECPKLLETSGTTTTTTTTTTAPAKKELDLKEVLKRSESLSPWHEKDWEQLSSKFSSEENIIDIDKLSASTLARPEKLEKFDKEKHPSQLGQQKELTLSGGGSMFLKSNRSRDTTPSQDGGKLEDFRTLTISDEMINNTVGDRPKSILREKQLEDDDRPLDEERKSVRFDLEKEINIKFTYSESEEDWESESEDKNPRTSAVISNKITGSILSPPINKPISQDVEDENEADNKNDCPEKNEKDRDRADPEINRRRLSLEKLESMSKNAKIVGRRFLVQNVSENEHRSQMTRNSLERDSSLDCLSNKLSEKVKNIDLMSKSETDCSTIKSSDSEEIRRARSIIEKARQVANRLSNRQIDDDESSDVSRVGQTYAQKERFVRPKLEYSRSIDDMKVKLNREYEREIEAFKIELEIKLQERKKELEENFTQQKILIQQFLDQRLEDVKQEMTQKEEQEIQELIAEMDQVRMENLKKVRTELEVCYEKEKLEMLTNLKTELDERRRELLELRNQEMGKLENEHERDLGEEKLAKLNEYELKKQHTERIEALKKELEKEFEDLRNELRMQQREKITKFTEDHDQCLAEILRDFRMDESLARKMYKERLEEIRSDFARDAEKEARKQTERVLQQESIDFEKLRCEKRLLQDKYTALKEKYMKLKNDVRLAVERRSRRKEGYTTASETERSASTRTRTEKTESSEQNTPLRNAHSSPVANAKSQECQSASEHIDDEQNDQTDNSRSQKGAAAGFQTHSAADSTKDAAKFESDDTTTASEMNASMMMMKKKKSFSKKATSGAGRSSGSNNNNLENPVENIRKQLKKLEDLGDQLPSNETAYTVRYPFQDKAPANASSELEFFRHRIHVERDSVRRAREALRQQRSAFQGRQRAWKQRSARATLEQLVQEERELSDMEVSLHRTKSLLGEKVIHLRHLERSLERVTSDKRNENDASSIKNDEMTLSDMSSASSGFSSTDLGTDTFIDKPDHYQESTEIIASLENLNSEIREIWDVLNKRQDSNVHPTPALMYSYLRWLRFHHLTAQPNSMQGAFGTPNIQSNILSQLTAAQHPTTTTQNIIAQYGPNSGFTTSVGTVERNAPNLMERTRNLRDWLRQARVETTDLISPGQATL</sequence>
<feature type="compositionally biased region" description="Polar residues" evidence="2">
    <location>
        <begin position="424"/>
        <end position="437"/>
    </location>
</feature>
<dbReference type="SMART" id="SM00456">
    <property type="entry name" value="WW"/>
    <property type="match status" value="1"/>
</dbReference>
<dbReference type="InterPro" id="IPR001202">
    <property type="entry name" value="WW_dom"/>
</dbReference>
<feature type="compositionally biased region" description="Basic and acidic residues" evidence="2">
    <location>
        <begin position="304"/>
        <end position="313"/>
    </location>
</feature>
<evidence type="ECO:0000313" key="4">
    <source>
        <dbReference type="EMBL" id="EZA50887.1"/>
    </source>
</evidence>
<dbReference type="PROSITE" id="PS50020">
    <property type="entry name" value="WW_DOMAIN_2"/>
    <property type="match status" value="1"/>
</dbReference>
<feature type="region of interest" description="Disordered" evidence="2">
    <location>
        <begin position="893"/>
        <end position="994"/>
    </location>
</feature>
<gene>
    <name evidence="5" type="ORF">DMN91_000890</name>
    <name evidence="4" type="ORF">X777_10856</name>
</gene>
<evidence type="ECO:0000313" key="5">
    <source>
        <dbReference type="EMBL" id="RLU27091.1"/>
    </source>
</evidence>
<dbReference type="Pfam" id="PF00397">
    <property type="entry name" value="WW"/>
    <property type="match status" value="1"/>
</dbReference>
<dbReference type="STRING" id="2015173.A0A026W4A8"/>
<feature type="compositionally biased region" description="Polar residues" evidence="2">
    <location>
        <begin position="925"/>
        <end position="949"/>
    </location>
</feature>
<feature type="compositionally biased region" description="Low complexity" evidence="2">
    <location>
        <begin position="1183"/>
        <end position="1194"/>
    </location>
</feature>
<feature type="coiled-coil region" evidence="1">
    <location>
        <begin position="623"/>
        <end position="736"/>
    </location>
</feature>
<name>A0A026W4A8_OOCBI</name>
<dbReference type="CDD" id="cd00201">
    <property type="entry name" value="WW"/>
    <property type="match status" value="1"/>
</dbReference>
<reference evidence="5" key="3">
    <citation type="submission" date="2018-07" db="EMBL/GenBank/DDBJ databases">
        <authorList>
            <person name="Mckenzie S.K."/>
            <person name="Kronauer D.J.C."/>
        </authorList>
    </citation>
    <scope>NUCLEOTIDE SEQUENCE</scope>
    <source>
        <strain evidence="5">Clonal line C1</strain>
    </source>
</reference>
<feature type="region of interest" description="Disordered" evidence="2">
    <location>
        <begin position="1007"/>
        <end position="1034"/>
    </location>
</feature>
<feature type="compositionally biased region" description="Acidic residues" evidence="2">
    <location>
        <begin position="409"/>
        <end position="418"/>
    </location>
</feature>
<keyword evidence="6" id="KW-1185">Reference proteome</keyword>
<dbReference type="InterPro" id="IPR053233">
    <property type="entry name" value="ABRA-related"/>
</dbReference>
<protein>
    <recommendedName>
        <fullName evidence="3">WW domain-containing protein</fullName>
    </recommendedName>
</protein>
<dbReference type="PROSITE" id="PS01159">
    <property type="entry name" value="WW_DOMAIN_1"/>
    <property type="match status" value="1"/>
</dbReference>
<dbReference type="EMBL" id="QOIP01000001">
    <property type="protein sequence ID" value="RLU27091.1"/>
    <property type="molecule type" value="Genomic_DNA"/>
</dbReference>
<organism evidence="4 6">
    <name type="scientific">Ooceraea biroi</name>
    <name type="common">Clonal raider ant</name>
    <name type="synonym">Cerapachys biroi</name>
    <dbReference type="NCBI Taxonomy" id="2015173"/>
    <lineage>
        <taxon>Eukaryota</taxon>
        <taxon>Metazoa</taxon>
        <taxon>Ecdysozoa</taxon>
        <taxon>Arthropoda</taxon>
        <taxon>Hexapoda</taxon>
        <taxon>Insecta</taxon>
        <taxon>Pterygota</taxon>
        <taxon>Neoptera</taxon>
        <taxon>Endopterygota</taxon>
        <taxon>Hymenoptera</taxon>
        <taxon>Apocrita</taxon>
        <taxon>Aculeata</taxon>
        <taxon>Formicoidea</taxon>
        <taxon>Formicidae</taxon>
        <taxon>Dorylinae</taxon>
        <taxon>Ooceraea</taxon>
    </lineage>
</organism>
<evidence type="ECO:0000256" key="1">
    <source>
        <dbReference type="SAM" id="Coils"/>
    </source>
</evidence>
<dbReference type="Proteomes" id="UP000053097">
    <property type="component" value="Unassembled WGS sequence"/>
</dbReference>
<feature type="compositionally biased region" description="Polar residues" evidence="2">
    <location>
        <begin position="355"/>
        <end position="366"/>
    </location>
</feature>
<feature type="region of interest" description="Disordered" evidence="2">
    <location>
        <begin position="1161"/>
        <end position="1196"/>
    </location>
</feature>
<dbReference type="Gene3D" id="3.30.1470.10">
    <property type="entry name" value="Photosystem I PsaD, reaction center subunit II"/>
    <property type="match status" value="1"/>
</dbReference>
<dbReference type="PANTHER" id="PTHR21715">
    <property type="entry name" value="RH04127P"/>
    <property type="match status" value="1"/>
</dbReference>
<dbReference type="Proteomes" id="UP000279307">
    <property type="component" value="Chromosome 1"/>
</dbReference>
<dbReference type="SUPFAM" id="SSF51045">
    <property type="entry name" value="WW domain"/>
    <property type="match status" value="1"/>
</dbReference>
<feature type="compositionally biased region" description="Basic and acidic residues" evidence="2">
    <location>
        <begin position="1161"/>
        <end position="1170"/>
    </location>
</feature>
<evidence type="ECO:0000259" key="3">
    <source>
        <dbReference type="PROSITE" id="PS50020"/>
    </source>
</evidence>
<keyword evidence="1" id="KW-0175">Coiled coil</keyword>
<evidence type="ECO:0000256" key="2">
    <source>
        <dbReference type="SAM" id="MobiDB-lite"/>
    </source>
</evidence>
<dbReference type="OMA" id="EEHWQAM"/>
<proteinExistence type="predicted"/>
<evidence type="ECO:0000313" key="6">
    <source>
        <dbReference type="Proteomes" id="UP000053097"/>
    </source>
</evidence>
<feature type="domain" description="WW" evidence="3">
    <location>
        <begin position="55"/>
        <end position="89"/>
    </location>
</feature>
<dbReference type="InterPro" id="IPR036020">
    <property type="entry name" value="WW_dom_sf"/>
</dbReference>
<feature type="compositionally biased region" description="Basic and acidic residues" evidence="2">
    <location>
        <begin position="981"/>
        <end position="990"/>
    </location>
</feature>